<evidence type="ECO:0000256" key="1">
    <source>
        <dbReference type="SAM" id="SignalP"/>
    </source>
</evidence>
<keyword evidence="1" id="KW-0732">Signal</keyword>
<gene>
    <name evidence="2" type="ORF">TNIN_350881</name>
</gene>
<feature type="chain" id="PRO_5036500292" evidence="1">
    <location>
        <begin position="24"/>
        <end position="90"/>
    </location>
</feature>
<dbReference type="OrthoDB" id="283575at2759"/>
<feature type="signal peptide" evidence="1">
    <location>
        <begin position="1"/>
        <end position="23"/>
    </location>
</feature>
<dbReference type="Proteomes" id="UP000886998">
    <property type="component" value="Unassembled WGS sequence"/>
</dbReference>
<keyword evidence="3" id="KW-1185">Reference proteome</keyword>
<organism evidence="2 3">
    <name type="scientific">Trichonephila inaurata madagascariensis</name>
    <dbReference type="NCBI Taxonomy" id="2747483"/>
    <lineage>
        <taxon>Eukaryota</taxon>
        <taxon>Metazoa</taxon>
        <taxon>Ecdysozoa</taxon>
        <taxon>Arthropoda</taxon>
        <taxon>Chelicerata</taxon>
        <taxon>Arachnida</taxon>
        <taxon>Araneae</taxon>
        <taxon>Araneomorphae</taxon>
        <taxon>Entelegynae</taxon>
        <taxon>Araneoidea</taxon>
        <taxon>Nephilidae</taxon>
        <taxon>Trichonephila</taxon>
        <taxon>Trichonephila inaurata</taxon>
    </lineage>
</organism>
<name>A0A8X6WRF2_9ARAC</name>
<accession>A0A8X6WRF2</accession>
<feature type="non-terminal residue" evidence="2">
    <location>
        <position position="1"/>
    </location>
</feature>
<evidence type="ECO:0000313" key="3">
    <source>
        <dbReference type="Proteomes" id="UP000886998"/>
    </source>
</evidence>
<reference evidence="2" key="1">
    <citation type="submission" date="2020-08" db="EMBL/GenBank/DDBJ databases">
        <title>Multicomponent nature underlies the extraordinary mechanical properties of spider dragline silk.</title>
        <authorList>
            <person name="Kono N."/>
            <person name="Nakamura H."/>
            <person name="Mori M."/>
            <person name="Yoshida Y."/>
            <person name="Ohtoshi R."/>
            <person name="Malay A.D."/>
            <person name="Moran D.A.P."/>
            <person name="Tomita M."/>
            <person name="Numata K."/>
            <person name="Arakawa K."/>
        </authorList>
    </citation>
    <scope>NUCLEOTIDE SEQUENCE</scope>
</reference>
<dbReference type="AlphaFoldDB" id="A0A8X6WRF2"/>
<comment type="caution">
    <text evidence="2">The sequence shown here is derived from an EMBL/GenBank/DDBJ whole genome shotgun (WGS) entry which is preliminary data.</text>
</comment>
<sequence>MGNGKFLIFVCAVFVWQFAQIRTDLNLQEDEETVDLSDERYVGDVTEDFANDSPLRAVCRCERGKCVMKNGNEVCECPPEFGLYTPNSCK</sequence>
<dbReference type="EMBL" id="BMAV01001257">
    <property type="protein sequence ID" value="GFY39207.1"/>
    <property type="molecule type" value="Genomic_DNA"/>
</dbReference>
<proteinExistence type="predicted"/>
<evidence type="ECO:0000313" key="2">
    <source>
        <dbReference type="EMBL" id="GFY39207.1"/>
    </source>
</evidence>
<protein>
    <submittedName>
        <fullName evidence="2">Uncharacterized protein</fullName>
    </submittedName>
</protein>